<dbReference type="OrthoDB" id="91638at203682"/>
<dbReference type="EMBL" id="CP017641">
    <property type="protein sequence ID" value="APZ93203.1"/>
    <property type="molecule type" value="Genomic_DNA"/>
</dbReference>
<keyword evidence="2" id="KW-1185">Reference proteome</keyword>
<accession>A0A1P8WGN4</accession>
<dbReference type="AlphaFoldDB" id="A0A1P8WGN4"/>
<dbReference type="KEGG" id="fmr:Fuma_02820"/>
<dbReference type="RefSeq" id="WP_077024702.1">
    <property type="nucleotide sequence ID" value="NZ_CP017641.1"/>
</dbReference>
<evidence type="ECO:0000313" key="1">
    <source>
        <dbReference type="EMBL" id="APZ93203.1"/>
    </source>
</evidence>
<sequence length="180" mass="18615">MNVSGITQASWAIRSGVSAGNGGTLIAGGTSGATQMLTGRPGNPYSSEFKIEVAGLNVALAPGRYWLSVSPVVGDAGSGVLASYNTATFKDNSIGEPFTNNDNSFLFWSANTTNFAPRSLDFSMGIAGTPVPEPGPATLLTGIFIAAMAGHRRRRSRLTFSTNASIPDKELVDGNGLAQN</sequence>
<evidence type="ECO:0000313" key="2">
    <source>
        <dbReference type="Proteomes" id="UP000187735"/>
    </source>
</evidence>
<gene>
    <name evidence="1" type="ORF">Fuma_02820</name>
</gene>
<evidence type="ECO:0008006" key="3">
    <source>
        <dbReference type="Google" id="ProtNLM"/>
    </source>
</evidence>
<reference evidence="1 2" key="1">
    <citation type="journal article" date="2016" name="Front. Microbiol.">
        <title>Fuerstia marisgermanicae gen. nov., sp. nov., an Unusual Member of the Phylum Planctomycetes from the German Wadden Sea.</title>
        <authorList>
            <person name="Kohn T."/>
            <person name="Heuer A."/>
            <person name="Jogler M."/>
            <person name="Vollmers J."/>
            <person name="Boedeker C."/>
            <person name="Bunk B."/>
            <person name="Rast P."/>
            <person name="Borchert D."/>
            <person name="Glockner I."/>
            <person name="Freese H.M."/>
            <person name="Klenk H.P."/>
            <person name="Overmann J."/>
            <person name="Kaster A.K."/>
            <person name="Rohde M."/>
            <person name="Wiegand S."/>
            <person name="Jogler C."/>
        </authorList>
    </citation>
    <scope>NUCLEOTIDE SEQUENCE [LARGE SCALE GENOMIC DNA]</scope>
    <source>
        <strain evidence="1 2">NH11</strain>
    </source>
</reference>
<proteinExistence type="predicted"/>
<dbReference type="Proteomes" id="UP000187735">
    <property type="component" value="Chromosome"/>
</dbReference>
<name>A0A1P8WGN4_9PLAN</name>
<protein>
    <recommendedName>
        <fullName evidence="3">PEP-CTERM protein-sorting domain-containing protein</fullName>
    </recommendedName>
</protein>
<organism evidence="1 2">
    <name type="scientific">Fuerstiella marisgermanici</name>
    <dbReference type="NCBI Taxonomy" id="1891926"/>
    <lineage>
        <taxon>Bacteria</taxon>
        <taxon>Pseudomonadati</taxon>
        <taxon>Planctomycetota</taxon>
        <taxon>Planctomycetia</taxon>
        <taxon>Planctomycetales</taxon>
        <taxon>Planctomycetaceae</taxon>
        <taxon>Fuerstiella</taxon>
    </lineage>
</organism>